<dbReference type="AlphaFoldDB" id="A0A0A9ELM1"/>
<proteinExistence type="predicted"/>
<reference evidence="1" key="2">
    <citation type="journal article" date="2015" name="Data Brief">
        <title>Shoot transcriptome of the giant reed, Arundo donax.</title>
        <authorList>
            <person name="Barrero R.A."/>
            <person name="Guerrero F.D."/>
            <person name="Moolhuijzen P."/>
            <person name="Goolsby J.A."/>
            <person name="Tidwell J."/>
            <person name="Bellgard S.E."/>
            <person name="Bellgard M.I."/>
        </authorList>
    </citation>
    <scope>NUCLEOTIDE SEQUENCE</scope>
    <source>
        <tissue evidence="1">Shoot tissue taken approximately 20 cm above the soil surface</tissue>
    </source>
</reference>
<sequence length="16" mass="1781">MAPPPRSLLMKKLLVS</sequence>
<name>A0A0A9ELM1_ARUDO</name>
<accession>A0A0A9ELM1</accession>
<reference evidence="1" key="1">
    <citation type="submission" date="2014-09" db="EMBL/GenBank/DDBJ databases">
        <authorList>
            <person name="Magalhaes I.L.F."/>
            <person name="Oliveira U."/>
            <person name="Santos F.R."/>
            <person name="Vidigal T.H.D.A."/>
            <person name="Brescovit A.D."/>
            <person name="Santos A.J."/>
        </authorList>
    </citation>
    <scope>NUCLEOTIDE SEQUENCE</scope>
    <source>
        <tissue evidence="1">Shoot tissue taken approximately 20 cm above the soil surface</tissue>
    </source>
</reference>
<organism evidence="1">
    <name type="scientific">Arundo donax</name>
    <name type="common">Giant reed</name>
    <name type="synonym">Donax arundinaceus</name>
    <dbReference type="NCBI Taxonomy" id="35708"/>
    <lineage>
        <taxon>Eukaryota</taxon>
        <taxon>Viridiplantae</taxon>
        <taxon>Streptophyta</taxon>
        <taxon>Embryophyta</taxon>
        <taxon>Tracheophyta</taxon>
        <taxon>Spermatophyta</taxon>
        <taxon>Magnoliopsida</taxon>
        <taxon>Liliopsida</taxon>
        <taxon>Poales</taxon>
        <taxon>Poaceae</taxon>
        <taxon>PACMAD clade</taxon>
        <taxon>Arundinoideae</taxon>
        <taxon>Arundineae</taxon>
        <taxon>Arundo</taxon>
    </lineage>
</organism>
<evidence type="ECO:0000313" key="1">
    <source>
        <dbReference type="EMBL" id="JAD96952.1"/>
    </source>
</evidence>
<dbReference type="EMBL" id="GBRH01200943">
    <property type="protein sequence ID" value="JAD96952.1"/>
    <property type="molecule type" value="Transcribed_RNA"/>
</dbReference>
<protein>
    <submittedName>
        <fullName evidence="1">Uncharacterized protein</fullName>
    </submittedName>
</protein>